<dbReference type="PROSITE" id="PS00463">
    <property type="entry name" value="ZN2_CY6_FUNGAL_1"/>
    <property type="match status" value="1"/>
</dbReference>
<dbReference type="PROSITE" id="PS50048">
    <property type="entry name" value="ZN2_CY6_FUNGAL_2"/>
    <property type="match status" value="1"/>
</dbReference>
<comment type="caution">
    <text evidence="5">The sequence shown here is derived from an EMBL/GenBank/DDBJ whole genome shotgun (WGS) entry which is preliminary data.</text>
</comment>
<dbReference type="SUPFAM" id="SSF57701">
    <property type="entry name" value="Zn2/Cys6 DNA-binding domain"/>
    <property type="match status" value="1"/>
</dbReference>
<dbReference type="InterPro" id="IPR036864">
    <property type="entry name" value="Zn2-C6_fun-type_DNA-bd_sf"/>
</dbReference>
<dbReference type="Gene3D" id="4.10.240.10">
    <property type="entry name" value="Zn(2)-C6 fungal-type DNA-binding domain"/>
    <property type="match status" value="1"/>
</dbReference>
<evidence type="ECO:0000256" key="1">
    <source>
        <dbReference type="ARBA" id="ARBA00022723"/>
    </source>
</evidence>
<dbReference type="Pfam" id="PF00172">
    <property type="entry name" value="Zn_clus"/>
    <property type="match status" value="1"/>
</dbReference>
<dbReference type="GO" id="GO:0008270">
    <property type="term" value="F:zinc ion binding"/>
    <property type="evidence" value="ECO:0007669"/>
    <property type="project" value="InterPro"/>
</dbReference>
<dbReference type="InterPro" id="IPR001138">
    <property type="entry name" value="Zn2Cys6_DnaBD"/>
</dbReference>
<dbReference type="AlphaFoldDB" id="A0AA38VNQ9"/>
<keyword evidence="6" id="KW-1185">Reference proteome</keyword>
<dbReference type="InterPro" id="IPR007219">
    <property type="entry name" value="XnlR_reg_dom"/>
</dbReference>
<dbReference type="SMART" id="SM00066">
    <property type="entry name" value="GAL4"/>
    <property type="match status" value="1"/>
</dbReference>
<dbReference type="EMBL" id="JANBVN010000017">
    <property type="protein sequence ID" value="KAJ9161932.1"/>
    <property type="molecule type" value="Genomic_DNA"/>
</dbReference>
<protein>
    <submittedName>
        <fullName evidence="5">Fungal-specific transcription factor domain-containing protein</fullName>
    </submittedName>
</protein>
<sequence>MNYTRRRALLACDFCRHRKRKCDGARPKCSTCEESNADCVYKELPADRVESASPSAVVDRLTRIEALLEEQSQRLDDFARGVPQDTPGLWSPRATRALNPLDLSHSPQIGAASPASASNRSQENLLDNRLHEQAQFLIPYGHSTSANSLLAWPRVKALIGDYPEDYFFTIEESLPLPTCLELPSDTEQESPLSVLNPTVLDSLAHNYFSGVHPNFPLFSYQEFCGWHVNLCKHGPENTPQTAICLCVYALGCLVTPGDDHVDLDVQAKRDQLALQFFQTALRIILRHTVWSFRPRLEICQALILASSYFAHLGRPLHSWKMAMYASHKFMLLYDRLKRVGTVTDDNDSYMRVFWSCFMIECDRAAELDVPRSGIEPQADKMPLPRTLTMAENDDILYFVAETAIRRLLNRIHSSLYSREHADINALAEVPAMLNNISLPKLLTLSAELNRQLEEWYHSIPSRIRPPIGTERVANDRAKVLRIRYYAARHIIHRPFILYVALQQTATPTGHMPGSPLPITALPRVVQERCQICIDSCQKYLYNVVEMLDKRSPYLWTFSQSCMACLLVLLLSKSSPLLAPSTPDLRPLTALVLPRLTRWATPGSSFEAEVKILESLTRSHPPS</sequence>
<accession>A0AA38VNQ9</accession>
<dbReference type="CDD" id="cd00067">
    <property type="entry name" value="GAL4"/>
    <property type="match status" value="1"/>
</dbReference>
<evidence type="ECO:0000259" key="4">
    <source>
        <dbReference type="PROSITE" id="PS50048"/>
    </source>
</evidence>
<dbReference type="CDD" id="cd12148">
    <property type="entry name" value="fungal_TF_MHR"/>
    <property type="match status" value="1"/>
</dbReference>
<name>A0AA38VNQ9_9PEZI</name>
<dbReference type="GO" id="GO:0003677">
    <property type="term" value="F:DNA binding"/>
    <property type="evidence" value="ECO:0007669"/>
    <property type="project" value="InterPro"/>
</dbReference>
<evidence type="ECO:0000313" key="6">
    <source>
        <dbReference type="Proteomes" id="UP001174691"/>
    </source>
</evidence>
<reference evidence="5" key="1">
    <citation type="submission" date="2022-07" db="EMBL/GenBank/DDBJ databases">
        <title>Fungi with potential for degradation of polypropylene.</title>
        <authorList>
            <person name="Gostincar C."/>
        </authorList>
    </citation>
    <scope>NUCLEOTIDE SEQUENCE</scope>
    <source>
        <strain evidence="5">EXF-13287</strain>
    </source>
</reference>
<dbReference type="InterPro" id="IPR053181">
    <property type="entry name" value="EcdB-like_regulator"/>
</dbReference>
<evidence type="ECO:0000256" key="2">
    <source>
        <dbReference type="ARBA" id="ARBA00023242"/>
    </source>
</evidence>
<feature type="region of interest" description="Disordered" evidence="3">
    <location>
        <begin position="101"/>
        <end position="121"/>
    </location>
</feature>
<dbReference type="Pfam" id="PF04082">
    <property type="entry name" value="Fungal_trans"/>
    <property type="match status" value="1"/>
</dbReference>
<organism evidence="5 6">
    <name type="scientific">Coniochaeta hoffmannii</name>
    <dbReference type="NCBI Taxonomy" id="91930"/>
    <lineage>
        <taxon>Eukaryota</taxon>
        <taxon>Fungi</taxon>
        <taxon>Dikarya</taxon>
        <taxon>Ascomycota</taxon>
        <taxon>Pezizomycotina</taxon>
        <taxon>Sordariomycetes</taxon>
        <taxon>Sordariomycetidae</taxon>
        <taxon>Coniochaetales</taxon>
        <taxon>Coniochaetaceae</taxon>
        <taxon>Coniochaeta</taxon>
    </lineage>
</organism>
<dbReference type="Proteomes" id="UP001174691">
    <property type="component" value="Unassembled WGS sequence"/>
</dbReference>
<keyword evidence="2" id="KW-0539">Nucleus</keyword>
<evidence type="ECO:0000256" key="3">
    <source>
        <dbReference type="SAM" id="MobiDB-lite"/>
    </source>
</evidence>
<feature type="domain" description="Zn(2)-C6 fungal-type" evidence="4">
    <location>
        <begin position="11"/>
        <end position="41"/>
    </location>
</feature>
<gene>
    <name evidence="5" type="ORF">NKR19_g1840</name>
</gene>
<dbReference type="GO" id="GO:0006351">
    <property type="term" value="P:DNA-templated transcription"/>
    <property type="evidence" value="ECO:0007669"/>
    <property type="project" value="InterPro"/>
</dbReference>
<keyword evidence="1" id="KW-0479">Metal-binding</keyword>
<dbReference type="GO" id="GO:0000981">
    <property type="term" value="F:DNA-binding transcription factor activity, RNA polymerase II-specific"/>
    <property type="evidence" value="ECO:0007669"/>
    <property type="project" value="InterPro"/>
</dbReference>
<dbReference type="PANTHER" id="PTHR47785">
    <property type="entry name" value="ZN(II)2CYS6 TRANSCRIPTION FACTOR (EUROFUNG)-RELATED-RELATED"/>
    <property type="match status" value="1"/>
</dbReference>
<proteinExistence type="predicted"/>
<evidence type="ECO:0000313" key="5">
    <source>
        <dbReference type="EMBL" id="KAJ9161932.1"/>
    </source>
</evidence>